<evidence type="ECO:0000313" key="2">
    <source>
        <dbReference type="EMBL" id="OCK78373.1"/>
    </source>
</evidence>
<reference evidence="2 3" key="1">
    <citation type="journal article" date="2016" name="Nat. Commun.">
        <title>Ectomycorrhizal ecology is imprinted in the genome of the dominant symbiotic fungus Cenococcum geophilum.</title>
        <authorList>
            <consortium name="DOE Joint Genome Institute"/>
            <person name="Peter M."/>
            <person name="Kohler A."/>
            <person name="Ohm R.A."/>
            <person name="Kuo A."/>
            <person name="Krutzmann J."/>
            <person name="Morin E."/>
            <person name="Arend M."/>
            <person name="Barry K.W."/>
            <person name="Binder M."/>
            <person name="Choi C."/>
            <person name="Clum A."/>
            <person name="Copeland A."/>
            <person name="Grisel N."/>
            <person name="Haridas S."/>
            <person name="Kipfer T."/>
            <person name="LaButti K."/>
            <person name="Lindquist E."/>
            <person name="Lipzen A."/>
            <person name="Maire R."/>
            <person name="Meier B."/>
            <person name="Mihaltcheva S."/>
            <person name="Molinier V."/>
            <person name="Murat C."/>
            <person name="Poggeler S."/>
            <person name="Quandt C.A."/>
            <person name="Sperisen C."/>
            <person name="Tritt A."/>
            <person name="Tisserant E."/>
            <person name="Crous P.W."/>
            <person name="Henrissat B."/>
            <person name="Nehls U."/>
            <person name="Egli S."/>
            <person name="Spatafora J.W."/>
            <person name="Grigoriev I.V."/>
            <person name="Martin F.M."/>
        </authorList>
    </citation>
    <scope>NUCLEOTIDE SEQUENCE [LARGE SCALE GENOMIC DNA]</scope>
    <source>
        <strain evidence="2 3">CBS 459.81</strain>
    </source>
</reference>
<keyword evidence="3" id="KW-1185">Reference proteome</keyword>
<dbReference type="EMBL" id="KV745063">
    <property type="protein sequence ID" value="OCK78373.1"/>
    <property type="molecule type" value="Genomic_DNA"/>
</dbReference>
<sequence length="587" mass="66719">MAFQYQPLNTSQREIRLLNLMPGKFNDPIHCTVSIASLDDPPKYEALSYTWGNPKDTRSIILDGIAVNITVNLYDALRHGRSERKVDVCWADAICINQADTAEKSWQVQQMRDVYRSANLVFAFLGKEEDDSDYAMELLRDIQSKSKDQLKEAISSAEDVGQLVQSRPFKSLRKLFERPYWTRVWIAQELAVAKRDPIIICGKSYCQFSLFQHAHRVLLGMSFEAPESGVITALGDRFNMIALLGALRATTVEDDDDRSAINRLLGYTDHFEATEPRDKIFALIGLGRQRDRQAFKTDYEKPVYNVFVDTTKYVIQSDDSLDILCMAANGNGKSPDLPSWVPNFALNQNRIRSFMILREYCAAAGRGPEVSWEQPNRMRVCGAIIDEILATLDVIGLNTQDELRNIENFATNALSRLFSPKEAHKRLHENGELWRTLITDKDLRSKHIKVPADRRLGVAYELFIGRYSSLSLDETQELKEALVKHGDEGLTPFLHPYDINYTRTFGARTEGGRERCFFITRSGRLAVGPYDSKEGDLVSVLYGARVPFVLRKADEETHHLVGECYVHGIMQGEAMEEETKETVFTLC</sequence>
<dbReference type="OrthoDB" id="2157530at2759"/>
<dbReference type="Pfam" id="PF26639">
    <property type="entry name" value="Het-6_barrel"/>
    <property type="match status" value="1"/>
</dbReference>
<dbReference type="InterPro" id="IPR010730">
    <property type="entry name" value="HET"/>
</dbReference>
<accession>A0A8E2E728</accession>
<proteinExistence type="predicted"/>
<dbReference type="PANTHER" id="PTHR24148:SF73">
    <property type="entry name" value="HET DOMAIN PROTEIN (AFU_ORTHOLOGUE AFUA_8G01020)"/>
    <property type="match status" value="1"/>
</dbReference>
<name>A0A8E2E728_9PEZI</name>
<evidence type="ECO:0000313" key="3">
    <source>
        <dbReference type="Proteomes" id="UP000250266"/>
    </source>
</evidence>
<feature type="domain" description="Heterokaryon incompatibility" evidence="1">
    <location>
        <begin position="44"/>
        <end position="189"/>
    </location>
</feature>
<organism evidence="2 3">
    <name type="scientific">Lepidopterella palustris CBS 459.81</name>
    <dbReference type="NCBI Taxonomy" id="1314670"/>
    <lineage>
        <taxon>Eukaryota</taxon>
        <taxon>Fungi</taxon>
        <taxon>Dikarya</taxon>
        <taxon>Ascomycota</taxon>
        <taxon>Pezizomycotina</taxon>
        <taxon>Dothideomycetes</taxon>
        <taxon>Pleosporomycetidae</taxon>
        <taxon>Mytilinidiales</taxon>
        <taxon>Argynnaceae</taxon>
        <taxon>Lepidopterella</taxon>
    </lineage>
</organism>
<dbReference type="AlphaFoldDB" id="A0A8E2E728"/>
<dbReference type="InterPro" id="IPR052895">
    <property type="entry name" value="HetReg/Transcr_Mod"/>
</dbReference>
<dbReference type="PANTHER" id="PTHR24148">
    <property type="entry name" value="ANKYRIN REPEAT DOMAIN-CONTAINING PROTEIN 39 HOMOLOG-RELATED"/>
    <property type="match status" value="1"/>
</dbReference>
<dbReference type="Proteomes" id="UP000250266">
    <property type="component" value="Unassembled WGS sequence"/>
</dbReference>
<gene>
    <name evidence="2" type="ORF">K432DRAFT_427322</name>
</gene>
<protein>
    <submittedName>
        <fullName evidence="2">HET-domain-containing protein</fullName>
    </submittedName>
</protein>
<evidence type="ECO:0000259" key="1">
    <source>
        <dbReference type="Pfam" id="PF06985"/>
    </source>
</evidence>
<dbReference type="Pfam" id="PF06985">
    <property type="entry name" value="HET"/>
    <property type="match status" value="1"/>
</dbReference>